<dbReference type="STRING" id="45286.A0A109UZB4"/>
<dbReference type="GO" id="GO:0005085">
    <property type="term" value="F:guanyl-nucleotide exchange factor activity"/>
    <property type="evidence" value="ECO:0007669"/>
    <property type="project" value="InterPro"/>
</dbReference>
<dbReference type="GeneID" id="28723260"/>
<evidence type="ECO:0000313" key="3">
    <source>
        <dbReference type="EMBL" id="AMD20028.1"/>
    </source>
</evidence>
<keyword evidence="4" id="KW-1185">Reference proteome</keyword>
<evidence type="ECO:0000259" key="2">
    <source>
        <dbReference type="PROSITE" id="PS50010"/>
    </source>
</evidence>
<feature type="region of interest" description="Disordered" evidence="1">
    <location>
        <begin position="840"/>
        <end position="871"/>
    </location>
</feature>
<feature type="compositionally biased region" description="Polar residues" evidence="1">
    <location>
        <begin position="917"/>
        <end position="931"/>
    </location>
</feature>
<dbReference type="InterPro" id="IPR021895">
    <property type="entry name" value="Bud3_N"/>
</dbReference>
<dbReference type="PROSITE" id="PS50010">
    <property type="entry name" value="DH_2"/>
    <property type="match status" value="1"/>
</dbReference>
<feature type="compositionally biased region" description="Basic and acidic residues" evidence="1">
    <location>
        <begin position="1476"/>
        <end position="1492"/>
    </location>
</feature>
<dbReference type="InterPro" id="IPR057454">
    <property type="entry name" value="Bud3_C"/>
</dbReference>
<feature type="compositionally biased region" description="Polar residues" evidence="1">
    <location>
        <begin position="848"/>
        <end position="865"/>
    </location>
</feature>
<reference evidence="3 4" key="1">
    <citation type="submission" date="2016-01" db="EMBL/GenBank/DDBJ databases">
        <title>Genome sequence of the yeast Holleya sinecauda.</title>
        <authorList>
            <person name="Dietrich F.S."/>
        </authorList>
    </citation>
    <scope>NUCLEOTIDE SEQUENCE [LARGE SCALE GENOMIC DNA]</scope>
    <source>
        <strain evidence="3 4">ATCC 58844</strain>
    </source>
</reference>
<dbReference type="InterPro" id="IPR035899">
    <property type="entry name" value="DBL_dom_sf"/>
</dbReference>
<dbReference type="SMART" id="SM00325">
    <property type="entry name" value="RhoGEF"/>
    <property type="match status" value="1"/>
</dbReference>
<feature type="region of interest" description="Disordered" evidence="1">
    <location>
        <begin position="772"/>
        <end position="817"/>
    </location>
</feature>
<dbReference type="RefSeq" id="XP_017987024.1">
    <property type="nucleotide sequence ID" value="XM_018131088.1"/>
</dbReference>
<name>A0A109UZB4_9SACH</name>
<dbReference type="Pfam" id="PF25351">
    <property type="entry name" value="PH_BUD3_C"/>
    <property type="match status" value="1"/>
</dbReference>
<accession>A0A109UZB4</accession>
<dbReference type="InterPro" id="IPR000219">
    <property type="entry name" value="DH_dom"/>
</dbReference>
<dbReference type="Pfam" id="PF12015">
    <property type="entry name" value="Bud3_N"/>
    <property type="match status" value="1"/>
</dbReference>
<gene>
    <name evidence="3" type="ORF">AW171_hschr31897</name>
</gene>
<proteinExistence type="predicted"/>
<feature type="region of interest" description="Disordered" evidence="1">
    <location>
        <begin position="1473"/>
        <end position="1499"/>
    </location>
</feature>
<feature type="region of interest" description="Disordered" evidence="1">
    <location>
        <begin position="915"/>
        <end position="940"/>
    </location>
</feature>
<dbReference type="EMBL" id="CP014243">
    <property type="protein sequence ID" value="AMD20028.1"/>
    <property type="molecule type" value="Genomic_DNA"/>
</dbReference>
<feature type="compositionally biased region" description="Basic and acidic residues" evidence="1">
    <location>
        <begin position="777"/>
        <end position="803"/>
    </location>
</feature>
<dbReference type="SUPFAM" id="SSF48065">
    <property type="entry name" value="DBL homology domain (DH-domain)"/>
    <property type="match status" value="1"/>
</dbReference>
<evidence type="ECO:0000256" key="1">
    <source>
        <dbReference type="SAM" id="MobiDB-lite"/>
    </source>
</evidence>
<feature type="domain" description="DH" evidence="2">
    <location>
        <begin position="266"/>
        <end position="447"/>
    </location>
</feature>
<dbReference type="Proteomes" id="UP000243052">
    <property type="component" value="Chromosome iii"/>
</dbReference>
<dbReference type="OrthoDB" id="4066896at2759"/>
<sequence length="1499" mass="170866">MASESDGVNPRSSIHAQSPISKQSMYTKNSLMEDFIPVSDCIVEYHHKSKITEHSYDEWLEIFETSSLFRGEDKLLWGWFLACVYKEPSTGKVSCIFIDKLGVMQIENIDISEKSRFYPAIENLSSEYRVEDVRRCLAVGLLKKYTVLSPDVIDRINESPEYEYDQTTAGDLANACEELDGRMARKLAESLLRLGVLQSRKVQSMMLDVVYKNSPTSNDANNMLVYQLGEQLDQLFDPLTEYSPEHTETNYRPPEKSLSVNDDNMLITSICEELLRVQTSFTLSLVEFLQKFLIPLRISVLNSQIDGLTTARLNKLFPPTIDEVTRINCIYLDALKAAVAFGSSEVLRACSMTIPYFYKAYARHEAATKHFTKDVKILMRKFADNIPEPNIYTETRLDSLMRGPQEKLMKLKLILDRLYESKEWPTKETKEEALKHYTSICEVVDAFGRSEPDEASYNNRVFTPSGRILTELAKGWPAELQYRWLKRRVVGVYDVVHANNDAKRDILVIFSDYIVFLNVLNADSYYLTGSNKPLLSVVLMNSLINEVPLPPKIPQLHVKFHCYIDEISASIYNENMIRFDVIKTDQNPRFFAYKFASSSADPRNVADLCTKAKILEKNTAFHLFRHDMNSFKLYSTAHEIDAYRKENIKSKITLFLNISPSTTLLQQLETKCGLFAKLRDDNFVEFTKLQHGKTASCLLHIEKIVPYILKEIKVFYSHYLSSKDKKLFSKLLLQNECLFLTIVSDHISSLQARDANNQKSLLVDKDSDALENDETAEDKSTIEEILRRKEKDLEDSDSKDKSSSLESDYMLQDTQLTPHKQRPKITALFYKLVGLFHKKRTKSRTKMTNKQSSMDNIKQHSTIKGSANEKRFSSVIRRPASEQSQKLIVESDESTEIREVHGSITVTKANVFENTRVRSQQGRGLTGASNDGHSRPTKRVSNLFSDDLYGELLSPKQSKNVDDNGTNRTSQYLKENKSVRTQSAVTNEIANNFDNTTERSPPSTFSEDTLLPPQNPNFRFSKVQFGRSPSFVELFGSMRLVLDEEDECGNWKRIPTERSLNEKYQIRPISRLASSVENNKDRRRFDKEIKPYNLRSMAEKDEHEELQVASTLQPDNSLIASDIPLKMARDKSAVGVSTPESEHNTSDVETEQSQILSSAEIQLRSNQRSQNNRQATVISEKRRSKFVVTKTSPVKMLNKEEFHHKISDTRSVATDASNNSSFRKDTTRLVELSITSQEDLFSSNYFTPMVDPQDCDSTDVYRSTRSSIDGFIDTQMDNATLPANGEVSDINEESTECNEANESNTSTIAKNNDDGSQGNKEILDELDFSTFHMSFNGTENTSVGMSEADTDPRTVTIGQTATNSEQIVEPLFYKLPNDSTELTPGTYAQSKQGKQNEQFDSDGDAMWISPSKLDYFDISKVSDSMYRNTIVPQAHITKGTRLVRDPSMKFNSKFTRDTSYSYLGHYIHDTSAASTEDMRERTLEKDSIEDKPQSLSFYS</sequence>
<protein>
    <submittedName>
        <fullName evidence="3">HCL123Wp</fullName>
    </submittedName>
</protein>
<organism evidence="3 4">
    <name type="scientific">Eremothecium sinecaudum</name>
    <dbReference type="NCBI Taxonomy" id="45286"/>
    <lineage>
        <taxon>Eukaryota</taxon>
        <taxon>Fungi</taxon>
        <taxon>Dikarya</taxon>
        <taxon>Ascomycota</taxon>
        <taxon>Saccharomycotina</taxon>
        <taxon>Saccharomycetes</taxon>
        <taxon>Saccharomycetales</taxon>
        <taxon>Saccharomycetaceae</taxon>
        <taxon>Eremothecium</taxon>
    </lineage>
</organism>
<evidence type="ECO:0000313" key="4">
    <source>
        <dbReference type="Proteomes" id="UP000243052"/>
    </source>
</evidence>
<feature type="region of interest" description="Disordered" evidence="1">
    <location>
        <begin position="1299"/>
        <end position="1318"/>
    </location>
</feature>